<evidence type="ECO:0000313" key="2">
    <source>
        <dbReference type="Proteomes" id="UP000008021"/>
    </source>
</evidence>
<protein>
    <submittedName>
        <fullName evidence="1">Uncharacterized protein</fullName>
    </submittedName>
</protein>
<keyword evidence="2" id="KW-1185">Reference proteome</keyword>
<accession>A0A0E0DNF6</accession>
<dbReference type="Proteomes" id="UP000008021">
    <property type="component" value="Chromosome 5"/>
</dbReference>
<dbReference type="AlphaFoldDB" id="A0A0E0DNF6"/>
<name>A0A0E0DNF6_9ORYZ</name>
<evidence type="ECO:0000313" key="1">
    <source>
        <dbReference type="EnsemblPlants" id="OMERI05G06690.1"/>
    </source>
</evidence>
<dbReference type="HOGENOM" id="CLU_1181807_0_0_1"/>
<sequence>MGLARFLCRSGGELAEGEMKRTNCMYPRTEVRCPSPARRRRSICFLASVVAGRREQSKLAAPAAAAAASSGSELQLFGEGGRRHHRHAGGGADHAVVHPWWADGRPASGDGPAEEPVVEAGARAGAVVAERARGGVVVEVADLRRVVVVRRDVLAREAIDAHQLHYRLGDGVLDAEVRHRVDEPLVQLRRRKKKRDLGGVGVAREDETRRRRWWDFVGGIGIGYDEMRCEEVVVS</sequence>
<reference evidence="1" key="1">
    <citation type="submission" date="2015-04" db="UniProtKB">
        <authorList>
            <consortium name="EnsemblPlants"/>
        </authorList>
    </citation>
    <scope>IDENTIFICATION</scope>
</reference>
<dbReference type="EnsemblPlants" id="OMERI05G06690.1">
    <property type="protein sequence ID" value="OMERI05G06690.1"/>
    <property type="gene ID" value="OMERI05G06690"/>
</dbReference>
<reference evidence="1" key="2">
    <citation type="submission" date="2018-05" db="EMBL/GenBank/DDBJ databases">
        <title>OmerRS3 (Oryza meridionalis Reference Sequence Version 3).</title>
        <authorList>
            <person name="Zhang J."/>
            <person name="Kudrna D."/>
            <person name="Lee S."/>
            <person name="Talag J."/>
            <person name="Welchert J."/>
            <person name="Wing R.A."/>
        </authorList>
    </citation>
    <scope>NUCLEOTIDE SEQUENCE [LARGE SCALE GENOMIC DNA]</scope>
    <source>
        <strain evidence="1">cv. OR44</strain>
    </source>
</reference>
<dbReference type="Gramene" id="OMERI05G06690.1">
    <property type="protein sequence ID" value="OMERI05G06690.1"/>
    <property type="gene ID" value="OMERI05G06690"/>
</dbReference>
<organism evidence="1">
    <name type="scientific">Oryza meridionalis</name>
    <dbReference type="NCBI Taxonomy" id="40149"/>
    <lineage>
        <taxon>Eukaryota</taxon>
        <taxon>Viridiplantae</taxon>
        <taxon>Streptophyta</taxon>
        <taxon>Embryophyta</taxon>
        <taxon>Tracheophyta</taxon>
        <taxon>Spermatophyta</taxon>
        <taxon>Magnoliopsida</taxon>
        <taxon>Liliopsida</taxon>
        <taxon>Poales</taxon>
        <taxon>Poaceae</taxon>
        <taxon>BOP clade</taxon>
        <taxon>Oryzoideae</taxon>
        <taxon>Oryzeae</taxon>
        <taxon>Oryzinae</taxon>
        <taxon>Oryza</taxon>
    </lineage>
</organism>
<proteinExistence type="predicted"/>